<reference evidence="2 3" key="1">
    <citation type="submission" date="2020-05" db="EMBL/GenBank/DDBJ databases">
        <title>Actinomadura verrucosospora NRRL-B18236 (PFL_A860) Genome sequencing and assembly.</title>
        <authorList>
            <person name="Samborskyy M."/>
        </authorList>
    </citation>
    <scope>NUCLEOTIDE SEQUENCE [LARGE SCALE GENOMIC DNA]</scope>
    <source>
        <strain evidence="2 3">NRRL:B18236</strain>
    </source>
</reference>
<dbReference type="Gene3D" id="3.40.50.2000">
    <property type="entry name" value="Glycogen Phosphorylase B"/>
    <property type="match status" value="2"/>
</dbReference>
<gene>
    <name evidence="2" type="ORF">ACTIVE_8975</name>
</gene>
<keyword evidence="2" id="KW-0808">Transferase</keyword>
<feature type="region of interest" description="Disordered" evidence="1">
    <location>
        <begin position="411"/>
        <end position="435"/>
    </location>
</feature>
<dbReference type="PANTHER" id="PTHR12526">
    <property type="entry name" value="GLYCOSYLTRANSFERASE"/>
    <property type="match status" value="1"/>
</dbReference>
<dbReference type="AlphaFoldDB" id="A0A7D3VZG8"/>
<accession>A0A7D3VZG8</accession>
<organism evidence="2 3">
    <name type="scientific">Actinomadura verrucosospora</name>
    <dbReference type="NCBI Taxonomy" id="46165"/>
    <lineage>
        <taxon>Bacteria</taxon>
        <taxon>Bacillati</taxon>
        <taxon>Actinomycetota</taxon>
        <taxon>Actinomycetes</taxon>
        <taxon>Streptosporangiales</taxon>
        <taxon>Thermomonosporaceae</taxon>
        <taxon>Actinomadura</taxon>
    </lineage>
</organism>
<proteinExistence type="predicted"/>
<keyword evidence="3" id="KW-1185">Reference proteome</keyword>
<evidence type="ECO:0000313" key="3">
    <source>
        <dbReference type="Proteomes" id="UP000501240"/>
    </source>
</evidence>
<protein>
    <submittedName>
        <fullName evidence="2">Group 1 glycosyl transferase protein</fullName>
    </submittedName>
</protein>
<dbReference type="SUPFAM" id="SSF53756">
    <property type="entry name" value="UDP-Glycosyltransferase/glycogen phosphorylase"/>
    <property type="match status" value="1"/>
</dbReference>
<evidence type="ECO:0000313" key="2">
    <source>
        <dbReference type="EMBL" id="QKG27320.1"/>
    </source>
</evidence>
<dbReference type="EMBL" id="CP053892">
    <property type="protein sequence ID" value="QKG27320.1"/>
    <property type="molecule type" value="Genomic_DNA"/>
</dbReference>
<dbReference type="GO" id="GO:0016740">
    <property type="term" value="F:transferase activity"/>
    <property type="evidence" value="ECO:0007669"/>
    <property type="project" value="UniProtKB-KW"/>
</dbReference>
<sequence>MVPTGTAEHIPRDVFIVCNNVDELGGLQRWAHHMARMLAERGDRVTLVGVTRGEAPPHHHGRDGSYAVEVLHDTWRPPVLEWRPERLRDRLNAGARGRDVWRSAAQRRGAARLTRMFAAARPGGVVIVPQVWAMEWVRRAGTAGLRVIGMSHESYKASRKSSRYLRVKRHFADADRFLTLTPEDADAWARDGMTNADHIPNALHVTPSVYPTLNLPAVACVGRLSYEKGVDLLLEAWQRVHEHHPDWRLHIYGAGPDEDALREQAAAAGLCGTVEFRGVVADVEEAMVEASVFALPSRAEGLPMSVMEAMAYGLPTVAFDCAPGVRMLLGEQGEETGGLLVRPGDTTAFAEALGRLIEDPELCCALGAEARASVQRFQPETVLARWDRLFDLLHRDLPAVRERSAGERAAVAAAEPAAPAAQAGQVEPALEADSF</sequence>
<dbReference type="Proteomes" id="UP000501240">
    <property type="component" value="Chromosome"/>
</dbReference>
<dbReference type="PANTHER" id="PTHR12526:SF630">
    <property type="entry name" value="GLYCOSYLTRANSFERASE"/>
    <property type="match status" value="1"/>
</dbReference>
<feature type="compositionally biased region" description="Low complexity" evidence="1">
    <location>
        <begin position="411"/>
        <end position="429"/>
    </location>
</feature>
<dbReference type="RefSeq" id="WP_216858180.1">
    <property type="nucleotide sequence ID" value="NZ_CP053892.1"/>
</dbReference>
<dbReference type="Pfam" id="PF13692">
    <property type="entry name" value="Glyco_trans_1_4"/>
    <property type="match status" value="1"/>
</dbReference>
<name>A0A7D3VZG8_ACTVE</name>
<evidence type="ECO:0000256" key="1">
    <source>
        <dbReference type="SAM" id="MobiDB-lite"/>
    </source>
</evidence>